<dbReference type="EMBL" id="JAPWDV010000001">
    <property type="protein sequence ID" value="KAJ6225162.1"/>
    <property type="molecule type" value="Genomic_DNA"/>
</dbReference>
<dbReference type="PANTHER" id="PTHR33964">
    <property type="entry name" value="RE45066P-RELATED"/>
    <property type="match status" value="1"/>
</dbReference>
<accession>A0A9Q0MIT3</accession>
<dbReference type="OMA" id="RPKANCH"/>
<keyword evidence="3" id="KW-1185">Reference proteome</keyword>
<proteinExistence type="predicted"/>
<feature type="compositionally biased region" description="Basic residues" evidence="1">
    <location>
        <begin position="14"/>
        <end position="33"/>
    </location>
</feature>
<dbReference type="Proteomes" id="UP001142055">
    <property type="component" value="Chromosome 1"/>
</dbReference>
<dbReference type="AlphaFoldDB" id="A0A9Q0MIT3"/>
<comment type="caution">
    <text evidence="2">The sequence shown here is derived from an EMBL/GenBank/DDBJ whole genome shotgun (WGS) entry which is preliminary data.</text>
</comment>
<feature type="region of interest" description="Disordered" evidence="1">
    <location>
        <begin position="1"/>
        <end position="36"/>
    </location>
</feature>
<dbReference type="OrthoDB" id="6505882at2759"/>
<name>A0A9Q0MIT3_BLOTA</name>
<evidence type="ECO:0000313" key="3">
    <source>
        <dbReference type="Proteomes" id="UP001142055"/>
    </source>
</evidence>
<protein>
    <recommendedName>
        <fullName evidence="4">DUF19 domain-containing protein</fullName>
    </recommendedName>
</protein>
<gene>
    <name evidence="2" type="ORF">RDWZM_003707</name>
</gene>
<evidence type="ECO:0000313" key="2">
    <source>
        <dbReference type="EMBL" id="KAJ6225162.1"/>
    </source>
</evidence>
<evidence type="ECO:0008006" key="4">
    <source>
        <dbReference type="Google" id="ProtNLM"/>
    </source>
</evidence>
<dbReference type="PANTHER" id="PTHR33964:SF1">
    <property type="entry name" value="RE45066P"/>
    <property type="match status" value="1"/>
</dbReference>
<organism evidence="2 3">
    <name type="scientific">Blomia tropicalis</name>
    <name type="common">Mite</name>
    <dbReference type="NCBI Taxonomy" id="40697"/>
    <lineage>
        <taxon>Eukaryota</taxon>
        <taxon>Metazoa</taxon>
        <taxon>Ecdysozoa</taxon>
        <taxon>Arthropoda</taxon>
        <taxon>Chelicerata</taxon>
        <taxon>Arachnida</taxon>
        <taxon>Acari</taxon>
        <taxon>Acariformes</taxon>
        <taxon>Sarcoptiformes</taxon>
        <taxon>Astigmata</taxon>
        <taxon>Glycyphagoidea</taxon>
        <taxon>Echimyopodidae</taxon>
        <taxon>Blomia</taxon>
    </lineage>
</organism>
<reference evidence="2" key="1">
    <citation type="submission" date="2022-12" db="EMBL/GenBank/DDBJ databases">
        <title>Genome assemblies of Blomia tropicalis.</title>
        <authorList>
            <person name="Cui Y."/>
        </authorList>
    </citation>
    <scope>NUCLEOTIDE SEQUENCE</scope>
    <source>
        <tissue evidence="2">Adult mites</tissue>
    </source>
</reference>
<evidence type="ECO:0000256" key="1">
    <source>
        <dbReference type="SAM" id="MobiDB-lite"/>
    </source>
</evidence>
<sequence length="257" mass="28685">MIIGLVSAADRSHRQSSRASRAKSKSSKSRHHDHQTCHLKEIDSCLDKIQTLAKGPNPSSIITTSEGLDKLCTTVNDILKCAKGYMKKCGTPLQREIYDLSIEYFARTLRKFCDEGPEREIFLKSSPCIHDKVLSTTAYKSNCNNNYIAALDFVANRTNVDERIDSLCCGVHEVRQCTSSMITEKCGVESSERFSSFLEKTFGGFASVMCPRNIFPPTGKVCKQALPPRGTKPRGKISDNFIGKYLNTYLSFIFNNA</sequence>